<evidence type="ECO:0000256" key="10">
    <source>
        <dbReference type="ARBA" id="ARBA00022960"/>
    </source>
</evidence>
<feature type="binding site" evidence="18">
    <location>
        <position position="230"/>
    </location>
    <ligand>
        <name>UDP-N-acetyl-alpha-D-glucosamine</name>
        <dbReference type="ChEBI" id="CHEBI:57705"/>
    </ligand>
</feature>
<feature type="binding site" evidence="18">
    <location>
        <begin position="80"/>
        <end position="81"/>
    </location>
    <ligand>
        <name>UDP-N-acetyl-alpha-D-glucosamine</name>
        <dbReference type="ChEBI" id="CHEBI:57705"/>
    </ligand>
</feature>
<keyword evidence="9 18" id="KW-0460">Magnesium</keyword>
<evidence type="ECO:0000313" key="21">
    <source>
        <dbReference type="Proteomes" id="UP001144352"/>
    </source>
</evidence>
<accession>A0A9W6G0C1</accession>
<keyword evidence="14 18" id="KW-0961">Cell wall biogenesis/degradation</keyword>
<dbReference type="GO" id="GO:0071555">
    <property type="term" value="P:cell wall organization"/>
    <property type="evidence" value="ECO:0007669"/>
    <property type="project" value="UniProtKB-KW"/>
</dbReference>
<dbReference type="CDD" id="cd02540">
    <property type="entry name" value="GT2_GlmU_N_bac"/>
    <property type="match status" value="1"/>
</dbReference>
<feature type="binding site" evidence="18">
    <location>
        <position position="230"/>
    </location>
    <ligand>
        <name>Mg(2+)</name>
        <dbReference type="ChEBI" id="CHEBI:18420"/>
    </ligand>
</feature>
<feature type="region of interest" description="Pyrophosphorylase" evidence="18">
    <location>
        <begin position="1"/>
        <end position="232"/>
    </location>
</feature>
<feature type="binding site" evidence="18">
    <location>
        <position position="172"/>
    </location>
    <ligand>
        <name>UDP-N-acetyl-alpha-D-glucosamine</name>
        <dbReference type="ChEBI" id="CHEBI:57705"/>
    </ligand>
</feature>
<dbReference type="EMBL" id="BSDS01000001">
    <property type="protein sequence ID" value="GLI38196.1"/>
    <property type="molecule type" value="Genomic_DNA"/>
</dbReference>
<feature type="binding site" evidence="18">
    <location>
        <position position="386"/>
    </location>
    <ligand>
        <name>UDP-N-acetyl-alpha-D-glucosamine</name>
        <dbReference type="ChEBI" id="CHEBI:57705"/>
    </ligand>
</feature>
<dbReference type="GO" id="GO:0009252">
    <property type="term" value="P:peptidoglycan biosynthetic process"/>
    <property type="evidence" value="ECO:0007669"/>
    <property type="project" value="UniProtKB-UniRule"/>
</dbReference>
<dbReference type="InterPro" id="IPR029044">
    <property type="entry name" value="Nucleotide-diphossugar_trans"/>
</dbReference>
<evidence type="ECO:0000256" key="17">
    <source>
        <dbReference type="ARBA" id="ARBA00049628"/>
    </source>
</evidence>
<evidence type="ECO:0000256" key="7">
    <source>
        <dbReference type="ARBA" id="ARBA00022723"/>
    </source>
</evidence>
<dbReference type="GO" id="GO:0000287">
    <property type="term" value="F:magnesium ion binding"/>
    <property type="evidence" value="ECO:0007669"/>
    <property type="project" value="UniProtKB-UniRule"/>
</dbReference>
<dbReference type="EC" id="2.3.1.157" evidence="18"/>
<evidence type="ECO:0000256" key="3">
    <source>
        <dbReference type="ARBA" id="ARBA00007947"/>
    </source>
</evidence>
<evidence type="ECO:0000256" key="9">
    <source>
        <dbReference type="ARBA" id="ARBA00022842"/>
    </source>
</evidence>
<comment type="cofactor">
    <cofactor evidence="18">
        <name>Mg(2+)</name>
        <dbReference type="ChEBI" id="CHEBI:18420"/>
    </cofactor>
    <text evidence="18">Binds 1 Mg(2+) ion per subunit.</text>
</comment>
<dbReference type="AlphaFoldDB" id="A0A9W6G0C1"/>
<dbReference type="Proteomes" id="UP001144352">
    <property type="component" value="Unassembled WGS sequence"/>
</dbReference>
<evidence type="ECO:0000256" key="12">
    <source>
        <dbReference type="ARBA" id="ARBA00023268"/>
    </source>
</evidence>
<comment type="catalytic activity">
    <reaction evidence="15 18">
        <text>alpha-D-glucosamine 1-phosphate + acetyl-CoA = N-acetyl-alpha-D-glucosamine 1-phosphate + CoA + H(+)</text>
        <dbReference type="Rhea" id="RHEA:13725"/>
        <dbReference type="ChEBI" id="CHEBI:15378"/>
        <dbReference type="ChEBI" id="CHEBI:57287"/>
        <dbReference type="ChEBI" id="CHEBI:57288"/>
        <dbReference type="ChEBI" id="CHEBI:57776"/>
        <dbReference type="ChEBI" id="CHEBI:58516"/>
        <dbReference type="EC" id="2.3.1.157"/>
    </reaction>
</comment>
<dbReference type="GO" id="GO:0008360">
    <property type="term" value="P:regulation of cell shape"/>
    <property type="evidence" value="ECO:0007669"/>
    <property type="project" value="UniProtKB-KW"/>
</dbReference>
<feature type="binding site" evidence="18">
    <location>
        <position position="75"/>
    </location>
    <ligand>
        <name>UDP-N-acetyl-alpha-D-glucosamine</name>
        <dbReference type="ChEBI" id="CHEBI:57705"/>
    </ligand>
</feature>
<feature type="binding site" evidence="18">
    <location>
        <position position="23"/>
    </location>
    <ligand>
        <name>UDP-N-acetyl-alpha-D-glucosamine</name>
        <dbReference type="ChEBI" id="CHEBI:57705"/>
    </ligand>
</feature>
<keyword evidence="7 18" id="KW-0479">Metal-binding</keyword>
<feature type="binding site" evidence="18">
    <location>
        <begin position="9"/>
        <end position="12"/>
    </location>
    <ligand>
        <name>UDP-N-acetyl-alpha-D-glucosamine</name>
        <dbReference type="ChEBI" id="CHEBI:57705"/>
    </ligand>
</feature>
<comment type="pathway">
    <text evidence="18">Nucleotide-sugar biosynthesis; UDP-N-acetyl-alpha-D-glucosamine biosynthesis; N-acetyl-alpha-D-glucosamine 1-phosphate from alpha-D-glucosamine 6-phosphate (route II): step 2/2.</text>
</comment>
<dbReference type="CDD" id="cd03353">
    <property type="entry name" value="LbH_GlmU_C"/>
    <property type="match status" value="1"/>
</dbReference>
<name>A0A9W6G0C1_9BACT</name>
<dbReference type="GO" id="GO:0006048">
    <property type="term" value="P:UDP-N-acetylglucosamine biosynthetic process"/>
    <property type="evidence" value="ECO:0007669"/>
    <property type="project" value="InterPro"/>
</dbReference>
<evidence type="ECO:0000256" key="2">
    <source>
        <dbReference type="ARBA" id="ARBA00007707"/>
    </source>
</evidence>
<keyword evidence="10 18" id="KW-0133">Cell shape</keyword>
<dbReference type="InterPro" id="IPR050065">
    <property type="entry name" value="GlmU-like"/>
</dbReference>
<dbReference type="HAMAP" id="MF_01631">
    <property type="entry name" value="GlmU"/>
    <property type="match status" value="1"/>
</dbReference>
<feature type="binding site" evidence="18">
    <location>
        <position position="353"/>
    </location>
    <ligand>
        <name>UDP-N-acetyl-alpha-D-glucosamine</name>
        <dbReference type="ChEBI" id="CHEBI:57705"/>
    </ligand>
</feature>
<evidence type="ECO:0000256" key="14">
    <source>
        <dbReference type="ARBA" id="ARBA00023316"/>
    </source>
</evidence>
<dbReference type="PANTHER" id="PTHR43584:SF3">
    <property type="entry name" value="BIFUNCTIONAL PROTEIN GLMU"/>
    <property type="match status" value="1"/>
</dbReference>
<feature type="binding site" evidence="18">
    <location>
        <begin position="406"/>
        <end position="407"/>
    </location>
    <ligand>
        <name>acetyl-CoA</name>
        <dbReference type="ChEBI" id="CHEBI:57288"/>
    </ligand>
</feature>
<protein>
    <recommendedName>
        <fullName evidence="18">Bifunctional protein GlmU</fullName>
    </recommendedName>
    <domain>
        <recommendedName>
            <fullName evidence="18">UDP-N-acetylglucosamine pyrophosphorylase</fullName>
            <ecNumber evidence="18">2.7.7.23</ecNumber>
        </recommendedName>
        <alternativeName>
            <fullName evidence="18">N-acetylglucosamine-1-phosphate uridyltransferase</fullName>
        </alternativeName>
    </domain>
    <domain>
        <recommendedName>
            <fullName evidence="18">Glucosamine-1-phosphate N-acetyltransferase</fullName>
            <ecNumber evidence="18">2.3.1.157</ecNumber>
        </recommendedName>
    </domain>
</protein>
<evidence type="ECO:0000256" key="15">
    <source>
        <dbReference type="ARBA" id="ARBA00048247"/>
    </source>
</evidence>
<dbReference type="InterPro" id="IPR038009">
    <property type="entry name" value="GlmU_C_LbH"/>
</dbReference>
<evidence type="ECO:0000256" key="5">
    <source>
        <dbReference type="ARBA" id="ARBA00022679"/>
    </source>
</evidence>
<dbReference type="Pfam" id="PF12804">
    <property type="entry name" value="NTP_transf_3"/>
    <property type="match status" value="1"/>
</dbReference>
<feature type="binding site" evidence="18">
    <location>
        <position position="157"/>
    </location>
    <ligand>
        <name>UDP-N-acetyl-alpha-D-glucosamine</name>
        <dbReference type="ChEBI" id="CHEBI:57705"/>
    </ligand>
</feature>
<feature type="binding site" evidence="18">
    <location>
        <position position="142"/>
    </location>
    <ligand>
        <name>UDP-N-acetyl-alpha-D-glucosamine</name>
        <dbReference type="ChEBI" id="CHEBI:57705"/>
    </ligand>
</feature>
<comment type="function">
    <text evidence="17 18">Catalyzes the last two sequential reactions in the de novo biosynthetic pathway for UDP-N-acetylglucosamine (UDP-GlcNAc). The C-terminal domain catalyzes the transfer of acetyl group from acetyl coenzyme A to glucosamine-1-phosphate (GlcN-1-P) to produce N-acetylglucosamine-1-phosphate (GlcNAc-1-P), which is converted into UDP-GlcNAc by the transfer of uridine 5-monophosphate (from uridine 5-triphosphate), a reaction catalyzed by the N-terminal domain.</text>
</comment>
<dbReference type="SUPFAM" id="SSF53448">
    <property type="entry name" value="Nucleotide-diphospho-sugar transferases"/>
    <property type="match status" value="1"/>
</dbReference>
<feature type="binding site" evidence="18">
    <location>
        <position position="397"/>
    </location>
    <ligand>
        <name>UDP-N-acetyl-alpha-D-glucosamine</name>
        <dbReference type="ChEBI" id="CHEBI:57705"/>
    </ligand>
</feature>
<evidence type="ECO:0000256" key="6">
    <source>
        <dbReference type="ARBA" id="ARBA00022695"/>
    </source>
</evidence>
<dbReference type="RefSeq" id="WP_214186056.1">
    <property type="nucleotide sequence ID" value="NZ_BSDS01000001.1"/>
</dbReference>
<keyword evidence="11 18" id="KW-0573">Peptidoglycan synthesis</keyword>
<comment type="caution">
    <text evidence="18">Lacks conserved residue(s) required for the propagation of feature annotation.</text>
</comment>
<feature type="region of interest" description="Linker" evidence="18">
    <location>
        <begin position="233"/>
        <end position="253"/>
    </location>
</feature>
<dbReference type="InterPro" id="IPR011004">
    <property type="entry name" value="Trimer_LpxA-like_sf"/>
</dbReference>
<comment type="catalytic activity">
    <reaction evidence="16 18">
        <text>N-acetyl-alpha-D-glucosamine 1-phosphate + UTP + H(+) = UDP-N-acetyl-alpha-D-glucosamine + diphosphate</text>
        <dbReference type="Rhea" id="RHEA:13509"/>
        <dbReference type="ChEBI" id="CHEBI:15378"/>
        <dbReference type="ChEBI" id="CHEBI:33019"/>
        <dbReference type="ChEBI" id="CHEBI:46398"/>
        <dbReference type="ChEBI" id="CHEBI:57705"/>
        <dbReference type="ChEBI" id="CHEBI:57776"/>
        <dbReference type="EC" id="2.7.7.23"/>
    </reaction>
</comment>
<evidence type="ECO:0000256" key="4">
    <source>
        <dbReference type="ARBA" id="ARBA00022490"/>
    </source>
</evidence>
<comment type="similarity">
    <text evidence="2 18">In the C-terminal section; belongs to the transferase hexapeptide repeat family.</text>
</comment>
<reference evidence="20" key="1">
    <citation type="submission" date="2022-12" db="EMBL/GenBank/DDBJ databases">
        <title>Reference genome sequencing for broad-spectrum identification of bacterial and archaeal isolates by mass spectrometry.</title>
        <authorList>
            <person name="Sekiguchi Y."/>
            <person name="Tourlousse D.M."/>
        </authorList>
    </citation>
    <scope>NUCLEOTIDE SEQUENCE</scope>
    <source>
        <strain evidence="20">H2</strain>
    </source>
</reference>
<dbReference type="GO" id="GO:0003977">
    <property type="term" value="F:UDP-N-acetylglucosamine diphosphorylase activity"/>
    <property type="evidence" value="ECO:0007669"/>
    <property type="project" value="UniProtKB-UniRule"/>
</dbReference>
<feature type="active site" description="Proton acceptor" evidence="18">
    <location>
        <position position="383"/>
    </location>
</feature>
<dbReference type="GO" id="GO:0000902">
    <property type="term" value="P:cell morphogenesis"/>
    <property type="evidence" value="ECO:0007669"/>
    <property type="project" value="UniProtKB-UniRule"/>
</dbReference>
<dbReference type="GO" id="GO:0019134">
    <property type="term" value="F:glucosamine-1-phosphate N-acetyltransferase activity"/>
    <property type="evidence" value="ECO:0007669"/>
    <property type="project" value="UniProtKB-UniRule"/>
</dbReference>
<dbReference type="Pfam" id="PF00132">
    <property type="entry name" value="Hexapep"/>
    <property type="match status" value="2"/>
</dbReference>
<feature type="domain" description="MobA-like NTP transferase" evidence="19">
    <location>
        <begin position="6"/>
        <end position="134"/>
    </location>
</feature>
<evidence type="ECO:0000313" key="20">
    <source>
        <dbReference type="EMBL" id="GLI38196.1"/>
    </source>
</evidence>
<dbReference type="Gene3D" id="3.90.550.10">
    <property type="entry name" value="Spore Coat Polysaccharide Biosynthesis Protein SpsA, Chain A"/>
    <property type="match status" value="1"/>
</dbReference>
<comment type="pathway">
    <text evidence="18">Nucleotide-sugar biosynthesis; UDP-N-acetyl-alpha-D-glucosamine biosynthesis; UDP-N-acetyl-alpha-D-glucosamine from N-acetyl-alpha-D-glucosamine 1-phosphate: step 1/1.</text>
</comment>
<comment type="pathway">
    <text evidence="18">Bacterial outer membrane biogenesis; LPS lipid A biosynthesis.</text>
</comment>
<comment type="caution">
    <text evidence="20">The sequence shown here is derived from an EMBL/GenBank/DDBJ whole genome shotgun (WGS) entry which is preliminary data.</text>
</comment>
<keyword evidence="6 18" id="KW-0548">Nucleotidyltransferase</keyword>
<keyword evidence="12 18" id="KW-0511">Multifunctional enzyme</keyword>
<keyword evidence="4 18" id="KW-0963">Cytoplasm</keyword>
<feature type="binding site" evidence="18">
    <location>
        <position position="425"/>
    </location>
    <ligand>
        <name>acetyl-CoA</name>
        <dbReference type="ChEBI" id="CHEBI:57288"/>
    </ligand>
</feature>
<dbReference type="InterPro" id="IPR005882">
    <property type="entry name" value="Bifunctional_GlmU"/>
</dbReference>
<keyword evidence="5 18" id="KW-0808">Transferase</keyword>
<dbReference type="EC" id="2.7.7.23" evidence="18"/>
<dbReference type="PANTHER" id="PTHR43584">
    <property type="entry name" value="NUCLEOTIDYL TRANSFERASE"/>
    <property type="match status" value="1"/>
</dbReference>
<dbReference type="Gene3D" id="2.160.10.10">
    <property type="entry name" value="Hexapeptide repeat proteins"/>
    <property type="match status" value="2"/>
</dbReference>
<evidence type="ECO:0000256" key="18">
    <source>
        <dbReference type="HAMAP-Rule" id="MF_01631"/>
    </source>
</evidence>
<evidence type="ECO:0000256" key="1">
    <source>
        <dbReference type="ARBA" id="ARBA00004496"/>
    </source>
</evidence>
<comment type="subunit">
    <text evidence="18">Homotrimer.</text>
</comment>
<feature type="region of interest" description="N-acetyltransferase" evidence="18">
    <location>
        <begin position="254"/>
        <end position="476"/>
    </location>
</feature>
<dbReference type="SUPFAM" id="SSF51161">
    <property type="entry name" value="Trimeric LpxA-like enzymes"/>
    <property type="match status" value="1"/>
</dbReference>
<dbReference type="InterPro" id="IPR025877">
    <property type="entry name" value="MobA-like_NTP_Trfase"/>
</dbReference>
<feature type="binding site" evidence="18">
    <location>
        <position position="105"/>
    </location>
    <ligand>
        <name>Mg(2+)</name>
        <dbReference type="ChEBI" id="CHEBI:18420"/>
    </ligand>
</feature>
<dbReference type="NCBIfam" id="NF010935">
    <property type="entry name" value="PRK14355.1"/>
    <property type="match status" value="1"/>
</dbReference>
<organism evidence="20 21">
    <name type="scientific">Geobacter hydrogenophilus</name>
    <dbReference type="NCBI Taxonomy" id="40983"/>
    <lineage>
        <taxon>Bacteria</taxon>
        <taxon>Pseudomonadati</taxon>
        <taxon>Thermodesulfobacteriota</taxon>
        <taxon>Desulfuromonadia</taxon>
        <taxon>Geobacterales</taxon>
        <taxon>Geobacteraceae</taxon>
        <taxon>Geobacter</taxon>
    </lineage>
</organism>
<proteinExistence type="inferred from homology"/>
<evidence type="ECO:0000256" key="11">
    <source>
        <dbReference type="ARBA" id="ARBA00022984"/>
    </source>
</evidence>
<comment type="subcellular location">
    <subcellularLocation>
        <location evidence="1 18">Cytoplasm</location>
    </subcellularLocation>
</comment>
<dbReference type="GO" id="GO:0005737">
    <property type="term" value="C:cytoplasm"/>
    <property type="evidence" value="ECO:0007669"/>
    <property type="project" value="UniProtKB-SubCell"/>
</dbReference>
<feature type="binding site" evidence="18">
    <location>
        <position position="371"/>
    </location>
    <ligand>
        <name>UDP-N-acetyl-alpha-D-glucosamine</name>
        <dbReference type="ChEBI" id="CHEBI:57705"/>
    </ligand>
</feature>
<feature type="binding site" evidence="18">
    <location>
        <position position="460"/>
    </location>
    <ligand>
        <name>acetyl-CoA</name>
        <dbReference type="ChEBI" id="CHEBI:57288"/>
    </ligand>
</feature>
<evidence type="ECO:0000256" key="13">
    <source>
        <dbReference type="ARBA" id="ARBA00023315"/>
    </source>
</evidence>
<dbReference type="GO" id="GO:0009245">
    <property type="term" value="P:lipid A biosynthetic process"/>
    <property type="evidence" value="ECO:0007669"/>
    <property type="project" value="UniProtKB-UniRule"/>
</dbReference>
<feature type="binding site" evidence="18">
    <location>
        <position position="443"/>
    </location>
    <ligand>
        <name>acetyl-CoA</name>
        <dbReference type="ChEBI" id="CHEBI:57288"/>
    </ligand>
</feature>
<keyword evidence="21" id="KW-1185">Reference proteome</keyword>
<dbReference type="InterPro" id="IPR001451">
    <property type="entry name" value="Hexapep"/>
</dbReference>
<evidence type="ECO:0000256" key="8">
    <source>
        <dbReference type="ARBA" id="ARBA00022737"/>
    </source>
</evidence>
<evidence type="ECO:0000259" key="19">
    <source>
        <dbReference type="Pfam" id="PF12804"/>
    </source>
</evidence>
<sequence>MGDLAAIILAAGKGTRMKSDLVKVMHPLAGAPMVAWPVEAARQAGTSRMVLVVGHQADTIREHFAGTEQVAFALQEEQLGTGHAVASAAAALGGFTGRVLILCGDVPLIRPETLRGMIDAHGATGAALTVLTTRLENPFGYGRIIRGFDGRVIRIVEEKDATPEERGRREVNAGIYCADAAFLFGAVTRIGNDNAQGEYYLTDIVTMANEQGLRCTAHAVADPVEVMGVNDRAQLAEAGRFARQRINRELMLDGVTIVDPAATYIDRGAVVGRDTTVHPGVHLSGETRIGEGCTIEQGAVIKGSTLGNGCVVEPGAVIRSCRLGSRVMVKAGSVMEDAIIHDQTAIGPMAHLRPGTELMAHVKIGNFVETKKITMGEGSKASHLTYLGDASIGSNVNVGCGTITCNYDGVRKHRTVIEDDVFVGSDVQFVAPVTIGRNSLIAAGTTVTRDVPPDSLAIARAPQVNKDGWKLKQRDQ</sequence>
<keyword evidence="8 18" id="KW-0677">Repeat</keyword>
<dbReference type="GO" id="GO:0016020">
    <property type="term" value="C:membrane"/>
    <property type="evidence" value="ECO:0007669"/>
    <property type="project" value="GOC"/>
</dbReference>
<gene>
    <name evidence="18 20" type="primary">glmU</name>
    <name evidence="20" type="ORF">GHYDROH2_16970</name>
</gene>
<evidence type="ECO:0000256" key="16">
    <source>
        <dbReference type="ARBA" id="ARBA00048493"/>
    </source>
</evidence>
<keyword evidence="13 18" id="KW-0012">Acyltransferase</keyword>
<comment type="similarity">
    <text evidence="3 18">In the N-terminal section; belongs to the N-acetylglucosamine-1-phosphate uridyltransferase family.</text>
</comment>